<dbReference type="GO" id="GO:0005524">
    <property type="term" value="F:ATP binding"/>
    <property type="evidence" value="ECO:0007669"/>
    <property type="project" value="UniProtKB-KW"/>
</dbReference>
<dbReference type="PANTHER" id="PTHR33540:SF2">
    <property type="entry name" value="TRNA THREONYLCARBAMOYLADENOSINE BIOSYNTHESIS PROTEIN TSAE"/>
    <property type="match status" value="1"/>
</dbReference>
<evidence type="ECO:0000313" key="12">
    <source>
        <dbReference type="Proteomes" id="UP000178951"/>
    </source>
</evidence>
<organism evidence="11 12">
    <name type="scientific">candidate division WOR-1 bacterium RIFOXYB2_FULL_48_7</name>
    <dbReference type="NCBI Taxonomy" id="1802583"/>
    <lineage>
        <taxon>Bacteria</taxon>
        <taxon>Bacillati</taxon>
        <taxon>Saganbacteria</taxon>
    </lineage>
</organism>
<dbReference type="Pfam" id="PF02367">
    <property type="entry name" value="TsaE"/>
    <property type="match status" value="1"/>
</dbReference>
<dbReference type="STRING" id="1802583.A2311_04135"/>
<dbReference type="SUPFAM" id="SSF52540">
    <property type="entry name" value="P-loop containing nucleoside triphosphate hydrolases"/>
    <property type="match status" value="1"/>
</dbReference>
<evidence type="ECO:0000256" key="6">
    <source>
        <dbReference type="ARBA" id="ARBA00022723"/>
    </source>
</evidence>
<keyword evidence="9" id="KW-0460">Magnesium</keyword>
<evidence type="ECO:0000313" key="11">
    <source>
        <dbReference type="EMBL" id="OGC30619.1"/>
    </source>
</evidence>
<dbReference type="GO" id="GO:0046872">
    <property type="term" value="F:metal ion binding"/>
    <property type="evidence" value="ECO:0007669"/>
    <property type="project" value="UniProtKB-KW"/>
</dbReference>
<dbReference type="InterPro" id="IPR003442">
    <property type="entry name" value="T6A_TsaE"/>
</dbReference>
<evidence type="ECO:0000256" key="3">
    <source>
        <dbReference type="ARBA" id="ARBA00019010"/>
    </source>
</evidence>
<accession>A0A1F4TDS0</accession>
<dbReference type="GO" id="GO:0016740">
    <property type="term" value="F:transferase activity"/>
    <property type="evidence" value="ECO:0007669"/>
    <property type="project" value="UniProtKB-KW"/>
</dbReference>
<keyword evidence="5" id="KW-0819">tRNA processing</keyword>
<dbReference type="PANTHER" id="PTHR33540">
    <property type="entry name" value="TRNA THREONYLCARBAMOYLADENOSINE BIOSYNTHESIS PROTEIN TSAE"/>
    <property type="match status" value="1"/>
</dbReference>
<evidence type="ECO:0000256" key="5">
    <source>
        <dbReference type="ARBA" id="ARBA00022694"/>
    </source>
</evidence>
<evidence type="ECO:0000256" key="1">
    <source>
        <dbReference type="ARBA" id="ARBA00004496"/>
    </source>
</evidence>
<keyword evidence="11" id="KW-0808">Transferase</keyword>
<sequence length="152" mass="16513">MEVTTTTNAGKFTTKSADETVALGEKIGAFLLPNQLIALSGPLGAGKTTFIQGIARGLGVADYVTSPTFIIINEYQGRLPLYHVDLYRLEDPAAIIELGLEEYFDRGGVCLIEWAERLGQLLPERAQTIDLQIVDENERTICVSSGLAAQLK</sequence>
<name>A0A1F4TDS0_UNCSA</name>
<dbReference type="Proteomes" id="UP000178951">
    <property type="component" value="Unassembled WGS sequence"/>
</dbReference>
<dbReference type="Gene3D" id="3.40.50.300">
    <property type="entry name" value="P-loop containing nucleotide triphosphate hydrolases"/>
    <property type="match status" value="1"/>
</dbReference>
<dbReference type="EMBL" id="MEUF01000089">
    <property type="protein sequence ID" value="OGC30619.1"/>
    <property type="molecule type" value="Genomic_DNA"/>
</dbReference>
<comment type="subcellular location">
    <subcellularLocation>
        <location evidence="1">Cytoplasm</location>
    </subcellularLocation>
</comment>
<dbReference type="InterPro" id="IPR027417">
    <property type="entry name" value="P-loop_NTPase"/>
</dbReference>
<evidence type="ECO:0000256" key="9">
    <source>
        <dbReference type="ARBA" id="ARBA00022842"/>
    </source>
</evidence>
<proteinExistence type="inferred from homology"/>
<protein>
    <recommendedName>
        <fullName evidence="3">tRNA threonylcarbamoyladenosine biosynthesis protein TsaE</fullName>
    </recommendedName>
    <alternativeName>
        <fullName evidence="10">t(6)A37 threonylcarbamoyladenosine biosynthesis protein TsaE</fullName>
    </alternativeName>
</protein>
<comment type="similarity">
    <text evidence="2">Belongs to the TsaE family.</text>
</comment>
<evidence type="ECO:0000256" key="7">
    <source>
        <dbReference type="ARBA" id="ARBA00022741"/>
    </source>
</evidence>
<keyword evidence="8" id="KW-0067">ATP-binding</keyword>
<dbReference type="GO" id="GO:0002949">
    <property type="term" value="P:tRNA threonylcarbamoyladenosine modification"/>
    <property type="evidence" value="ECO:0007669"/>
    <property type="project" value="InterPro"/>
</dbReference>
<comment type="caution">
    <text evidence="11">The sequence shown here is derived from an EMBL/GenBank/DDBJ whole genome shotgun (WGS) entry which is preliminary data.</text>
</comment>
<dbReference type="NCBIfam" id="TIGR00150">
    <property type="entry name" value="T6A_YjeE"/>
    <property type="match status" value="1"/>
</dbReference>
<evidence type="ECO:0000256" key="2">
    <source>
        <dbReference type="ARBA" id="ARBA00007599"/>
    </source>
</evidence>
<keyword evidence="4" id="KW-0963">Cytoplasm</keyword>
<keyword evidence="7" id="KW-0547">Nucleotide-binding</keyword>
<keyword evidence="6" id="KW-0479">Metal-binding</keyword>
<gene>
    <name evidence="11" type="ORF">A2311_04135</name>
</gene>
<dbReference type="AlphaFoldDB" id="A0A1F4TDS0"/>
<reference evidence="11 12" key="1">
    <citation type="journal article" date="2016" name="Nat. Commun.">
        <title>Thousands of microbial genomes shed light on interconnected biogeochemical processes in an aquifer system.</title>
        <authorList>
            <person name="Anantharaman K."/>
            <person name="Brown C.T."/>
            <person name="Hug L.A."/>
            <person name="Sharon I."/>
            <person name="Castelle C.J."/>
            <person name="Probst A.J."/>
            <person name="Thomas B.C."/>
            <person name="Singh A."/>
            <person name="Wilkins M.J."/>
            <person name="Karaoz U."/>
            <person name="Brodie E.L."/>
            <person name="Williams K.H."/>
            <person name="Hubbard S.S."/>
            <person name="Banfield J.F."/>
        </authorList>
    </citation>
    <scope>NUCLEOTIDE SEQUENCE [LARGE SCALE GENOMIC DNA]</scope>
</reference>
<dbReference type="GO" id="GO:0005737">
    <property type="term" value="C:cytoplasm"/>
    <property type="evidence" value="ECO:0007669"/>
    <property type="project" value="UniProtKB-SubCell"/>
</dbReference>
<evidence type="ECO:0000256" key="4">
    <source>
        <dbReference type="ARBA" id="ARBA00022490"/>
    </source>
</evidence>
<evidence type="ECO:0000256" key="10">
    <source>
        <dbReference type="ARBA" id="ARBA00032441"/>
    </source>
</evidence>
<evidence type="ECO:0000256" key="8">
    <source>
        <dbReference type="ARBA" id="ARBA00022840"/>
    </source>
</evidence>